<proteinExistence type="predicted"/>
<comment type="caution">
    <text evidence="1">The sequence shown here is derived from an EMBL/GenBank/DDBJ whole genome shotgun (WGS) entry which is preliminary data.</text>
</comment>
<dbReference type="RefSeq" id="XP_060348918.1">
    <property type="nucleotide sequence ID" value="XM_060492548.1"/>
</dbReference>
<accession>A0ABQ9SL52</accession>
<reference evidence="1 2" key="1">
    <citation type="submission" date="2016-10" db="EMBL/GenBank/DDBJ databases">
        <title>The genome sequence of Colletotrichum fioriniae PJ7.</title>
        <authorList>
            <person name="Baroncelli R."/>
        </authorList>
    </citation>
    <scope>NUCLEOTIDE SEQUENCE [LARGE SCALE GENOMIC DNA]</scope>
    <source>
        <strain evidence="1 2">IMI 384185</strain>
    </source>
</reference>
<evidence type="ECO:0000313" key="1">
    <source>
        <dbReference type="EMBL" id="KAK1538167.1"/>
    </source>
</evidence>
<gene>
    <name evidence="1" type="ORF">CPAR01_08280</name>
</gene>
<dbReference type="EMBL" id="MOPA01000006">
    <property type="protein sequence ID" value="KAK1538167.1"/>
    <property type="molecule type" value="Genomic_DNA"/>
</dbReference>
<sequence length="38" mass="4160">MTPIVVRKTLSIASRQKHSALAVVPKRIAMRLQGFALA</sequence>
<dbReference type="GeneID" id="85376447"/>
<keyword evidence="2" id="KW-1185">Reference proteome</keyword>
<dbReference type="Proteomes" id="UP001241169">
    <property type="component" value="Unassembled WGS sequence"/>
</dbReference>
<evidence type="ECO:0000313" key="2">
    <source>
        <dbReference type="Proteomes" id="UP001241169"/>
    </source>
</evidence>
<protein>
    <submittedName>
        <fullName evidence="1">Uncharacterized protein</fullName>
    </submittedName>
</protein>
<name>A0ABQ9SL52_9PEZI</name>
<organism evidence="1 2">
    <name type="scientific">Colletotrichum paranaense</name>
    <dbReference type="NCBI Taxonomy" id="1914294"/>
    <lineage>
        <taxon>Eukaryota</taxon>
        <taxon>Fungi</taxon>
        <taxon>Dikarya</taxon>
        <taxon>Ascomycota</taxon>
        <taxon>Pezizomycotina</taxon>
        <taxon>Sordariomycetes</taxon>
        <taxon>Hypocreomycetidae</taxon>
        <taxon>Glomerellales</taxon>
        <taxon>Glomerellaceae</taxon>
        <taxon>Colletotrichum</taxon>
        <taxon>Colletotrichum acutatum species complex</taxon>
    </lineage>
</organism>